<evidence type="ECO:0000256" key="1">
    <source>
        <dbReference type="ARBA" id="ARBA00023012"/>
    </source>
</evidence>
<dbReference type="Pfam" id="PF01627">
    <property type="entry name" value="Hpt"/>
    <property type="match status" value="1"/>
</dbReference>
<organism evidence="3">
    <name type="scientific">Phenylobacterium glaciei</name>
    <dbReference type="NCBI Taxonomy" id="2803784"/>
    <lineage>
        <taxon>Bacteria</taxon>
        <taxon>Pseudomonadati</taxon>
        <taxon>Pseudomonadota</taxon>
        <taxon>Alphaproteobacteria</taxon>
        <taxon>Caulobacterales</taxon>
        <taxon>Caulobacteraceae</taxon>
        <taxon>Phenylobacterium</taxon>
    </lineage>
</organism>
<dbReference type="GO" id="GO:0000160">
    <property type="term" value="P:phosphorelay signal transduction system"/>
    <property type="evidence" value="ECO:0007669"/>
    <property type="project" value="UniProtKB-KW"/>
</dbReference>
<gene>
    <name evidence="3" type="ORF">JKL49_21260</name>
</gene>
<evidence type="ECO:0000259" key="2">
    <source>
        <dbReference type="Pfam" id="PF01627"/>
    </source>
</evidence>
<feature type="domain" description="HPt" evidence="2">
    <location>
        <begin position="30"/>
        <end position="113"/>
    </location>
</feature>
<proteinExistence type="predicted"/>
<dbReference type="SUPFAM" id="SSF47226">
    <property type="entry name" value="Histidine-containing phosphotransfer domain, HPT domain"/>
    <property type="match status" value="1"/>
</dbReference>
<reference evidence="3" key="1">
    <citation type="submission" date="2021-01" db="EMBL/GenBank/DDBJ databases">
        <title>Genome sequence of Phenylobacterium sp. 20VBR1 isolated from a valley glaceir, Ny-Alesund, Svalbard.</title>
        <authorList>
            <person name="Thomas F.A."/>
            <person name="Krishnan K.P."/>
            <person name="Sinha R.K."/>
        </authorList>
    </citation>
    <scope>NUCLEOTIDE SEQUENCE</scope>
    <source>
        <strain evidence="3">20VBR1</strain>
    </source>
</reference>
<sequence>MIMKPFDPISCPVISAQWWEHFLVDDALVEVRRQFRQRCSGDLRALRSAMREPRGIAATSFQTMVHRISGIAGTLGFPELGAAAVEVDRDFSRDAEISLAGLQRLEIALAEVAEPPGDLSAR</sequence>
<protein>
    <submittedName>
        <fullName evidence="3">Hpt domain-containing protein</fullName>
    </submittedName>
</protein>
<dbReference type="InterPro" id="IPR008207">
    <property type="entry name" value="Sig_transdc_His_kin_Hpt_dom"/>
</dbReference>
<dbReference type="InterPro" id="IPR036641">
    <property type="entry name" value="HPT_dom_sf"/>
</dbReference>
<name>A0A974P211_9CAUL</name>
<keyword evidence="1" id="KW-0902">Two-component regulatory system</keyword>
<dbReference type="Gene3D" id="1.20.120.160">
    <property type="entry name" value="HPT domain"/>
    <property type="match status" value="1"/>
</dbReference>
<dbReference type="AlphaFoldDB" id="A0A974P211"/>
<dbReference type="GO" id="GO:0004672">
    <property type="term" value="F:protein kinase activity"/>
    <property type="evidence" value="ECO:0007669"/>
    <property type="project" value="UniProtKB-ARBA"/>
</dbReference>
<accession>A0A974P211</accession>
<dbReference type="EMBL" id="CP068570">
    <property type="protein sequence ID" value="QQZ49482.1"/>
    <property type="molecule type" value="Genomic_DNA"/>
</dbReference>
<evidence type="ECO:0000313" key="3">
    <source>
        <dbReference type="EMBL" id="QQZ49482.1"/>
    </source>
</evidence>